<dbReference type="InterPro" id="IPR058192">
    <property type="entry name" value="WHD_ROQ1-like"/>
</dbReference>
<dbReference type="InParanoid" id="A0A5E4GFJ9"/>
<dbReference type="InterPro" id="IPR002182">
    <property type="entry name" value="NB-ARC"/>
</dbReference>
<protein>
    <submittedName>
        <fullName evidence="6">PREDICTED: TMV resistance</fullName>
    </submittedName>
</protein>
<keyword evidence="4" id="KW-0520">NAD</keyword>
<organism evidence="6 7">
    <name type="scientific">Prunus dulcis</name>
    <name type="common">Almond</name>
    <name type="synonym">Amygdalus dulcis</name>
    <dbReference type="NCBI Taxonomy" id="3755"/>
    <lineage>
        <taxon>Eukaryota</taxon>
        <taxon>Viridiplantae</taxon>
        <taxon>Streptophyta</taxon>
        <taxon>Embryophyta</taxon>
        <taxon>Tracheophyta</taxon>
        <taxon>Spermatophyta</taxon>
        <taxon>Magnoliopsida</taxon>
        <taxon>eudicotyledons</taxon>
        <taxon>Gunneridae</taxon>
        <taxon>Pentapetalae</taxon>
        <taxon>rosids</taxon>
        <taxon>fabids</taxon>
        <taxon>Rosales</taxon>
        <taxon>Rosaceae</taxon>
        <taxon>Amygdaloideae</taxon>
        <taxon>Amygdaleae</taxon>
        <taxon>Prunus</taxon>
    </lineage>
</organism>
<dbReference type="AlphaFoldDB" id="A0A5E4GFJ9"/>
<dbReference type="InterPro" id="IPR036390">
    <property type="entry name" value="WH_DNA-bd_sf"/>
</dbReference>
<evidence type="ECO:0000313" key="6">
    <source>
        <dbReference type="EMBL" id="VVA38423.1"/>
    </source>
</evidence>
<keyword evidence="2" id="KW-0677">Repeat</keyword>
<dbReference type="FunFam" id="3.40.50.10140:FF:000007">
    <property type="entry name" value="Disease resistance protein (TIR-NBS-LRR class)"/>
    <property type="match status" value="1"/>
</dbReference>
<dbReference type="PANTHER" id="PTHR11017">
    <property type="entry name" value="LEUCINE-RICH REPEAT-CONTAINING PROTEIN"/>
    <property type="match status" value="1"/>
</dbReference>
<reference evidence="7" key="1">
    <citation type="journal article" date="2020" name="Plant J.">
        <title>Transposons played a major role in the diversification between the closely related almond and peach genomes: results from the almond genome sequence.</title>
        <authorList>
            <person name="Alioto T."/>
            <person name="Alexiou K.G."/>
            <person name="Bardil A."/>
            <person name="Barteri F."/>
            <person name="Castanera R."/>
            <person name="Cruz F."/>
            <person name="Dhingra A."/>
            <person name="Duval H."/>
            <person name="Fernandez I Marti A."/>
            <person name="Frias L."/>
            <person name="Galan B."/>
            <person name="Garcia J.L."/>
            <person name="Howad W."/>
            <person name="Gomez-Garrido J."/>
            <person name="Gut M."/>
            <person name="Julca I."/>
            <person name="Morata J."/>
            <person name="Puigdomenech P."/>
            <person name="Ribeca P."/>
            <person name="Rubio Cabetas M.J."/>
            <person name="Vlasova A."/>
            <person name="Wirthensohn M."/>
            <person name="Garcia-Mas J."/>
            <person name="Gabaldon T."/>
            <person name="Casacuberta J.M."/>
            <person name="Arus P."/>
        </authorList>
    </citation>
    <scope>NUCLEOTIDE SEQUENCE [LARGE SCALE GENOMIC DNA]</scope>
    <source>
        <strain evidence="7">cv. Texas</strain>
    </source>
</reference>
<evidence type="ECO:0000259" key="5">
    <source>
        <dbReference type="PROSITE" id="PS50104"/>
    </source>
</evidence>
<dbReference type="FunCoup" id="A0A5E4GFJ9">
    <property type="interactions" value="105"/>
</dbReference>
<dbReference type="Pfam" id="PF00931">
    <property type="entry name" value="NB-ARC"/>
    <property type="match status" value="1"/>
</dbReference>
<name>A0A5E4GFJ9_PRUDU</name>
<evidence type="ECO:0000256" key="4">
    <source>
        <dbReference type="ARBA" id="ARBA00023027"/>
    </source>
</evidence>
<dbReference type="Gene3D" id="1.10.8.430">
    <property type="entry name" value="Helical domain of apoptotic protease-activating factors"/>
    <property type="match status" value="1"/>
</dbReference>
<dbReference type="GO" id="GO:0043531">
    <property type="term" value="F:ADP binding"/>
    <property type="evidence" value="ECO:0007669"/>
    <property type="project" value="InterPro"/>
</dbReference>
<keyword evidence="1" id="KW-0433">Leucine-rich repeat</keyword>
<dbReference type="Gene3D" id="3.40.50.10140">
    <property type="entry name" value="Toll/interleukin-1 receptor homology (TIR) domain"/>
    <property type="match status" value="1"/>
</dbReference>
<proteinExistence type="predicted"/>
<dbReference type="Pfam" id="PF23282">
    <property type="entry name" value="WHD_ROQ1"/>
    <property type="match status" value="1"/>
</dbReference>
<accession>A0A5E4GFJ9</accession>
<dbReference type="PRINTS" id="PR00364">
    <property type="entry name" value="DISEASERSIST"/>
</dbReference>
<dbReference type="Proteomes" id="UP000327085">
    <property type="component" value="Chromosome 3"/>
</dbReference>
<dbReference type="OMA" id="HICNVEL"/>
<dbReference type="GO" id="GO:0006952">
    <property type="term" value="P:defense response"/>
    <property type="evidence" value="ECO:0007669"/>
    <property type="project" value="UniProtKB-KW"/>
</dbReference>
<dbReference type="PANTHER" id="PTHR11017:SF578">
    <property type="entry name" value="ADP-RIBOSYL CYCLASE_CYCLIC ADP-RIBOSE HYDROLASE"/>
    <property type="match status" value="1"/>
</dbReference>
<dbReference type="GO" id="GO:0007165">
    <property type="term" value="P:signal transduction"/>
    <property type="evidence" value="ECO:0007669"/>
    <property type="project" value="InterPro"/>
</dbReference>
<dbReference type="SUPFAM" id="SSF52200">
    <property type="entry name" value="Toll/Interleukin receptor TIR domain"/>
    <property type="match status" value="1"/>
</dbReference>
<dbReference type="InterPro" id="IPR027417">
    <property type="entry name" value="P-loop_NTPase"/>
</dbReference>
<evidence type="ECO:0000256" key="2">
    <source>
        <dbReference type="ARBA" id="ARBA00022737"/>
    </source>
</evidence>
<sequence>MLASMANQRASSSSAAFPKSREYQVFLSFSGEDTRHIFTDHLYSDLCKQGIYTFRDDDDLRRGEEISRALLTAIEESKISVVVFSKHYAFSNWCLDELVKILDCQESKQQQVIPVFYKVNPSDVRNQRGSFGDALAYMECKYKENMQKVNKWRAALSQVASLSGFTLDEHESESKFMQNIIEGISQQVIDRTYLYVTEYPVRMCHPVENILKLLDLGEKDVRMAGLWGTGGIGKTTIAKAVYNSIAHEFEGSCFLESVRECSIWRRRGLAKLQENLLSEILRDRNLEVANVHKGATMIKHRLSCRKVLLVLDDVDDMDQLHKLVGACDWFGVGSRIIITTRDKQLLTAHCVNLIYEVKILDDPEALELFCWHAFKRSEPPLGDYVKFAERAIRYAQGLPLALEVLGSYLYGGSIDKWEAALDGFKSRKIQDVLKISYDALDYIVKEVFLDIACFFKGKSRRDVTEILLVAGGLNPMYSIEVLIEKALISVEGNQILMHNLLEEMGKDIVRQESPGEPGQRSRLWFHEDVYHVFANNTGTNRIRGIVANFPNQDDKICLNLKSFSTMKNLKIFIIRNGCISGDIGCLPRSLLLRWNRCHLQPFNRNKERGERLKAKKASAIAAKDKGRRLLHECTEKQKVVMKSRLEQGRLNLLMEWRFGLEEDYGPTVGDDQ</sequence>
<dbReference type="SUPFAM" id="SSF52540">
    <property type="entry name" value="P-loop containing nucleoside triphosphate hydrolases"/>
    <property type="match status" value="1"/>
</dbReference>
<feature type="domain" description="TIR" evidence="5">
    <location>
        <begin position="21"/>
        <end position="188"/>
    </location>
</feature>
<dbReference type="InterPro" id="IPR044974">
    <property type="entry name" value="Disease_R_plants"/>
</dbReference>
<dbReference type="EMBL" id="CABIKO010000641">
    <property type="protein sequence ID" value="VVA38423.1"/>
    <property type="molecule type" value="Genomic_DNA"/>
</dbReference>
<dbReference type="PROSITE" id="PS50104">
    <property type="entry name" value="TIR"/>
    <property type="match status" value="1"/>
</dbReference>
<keyword evidence="3" id="KW-0611">Plant defense</keyword>
<dbReference type="Pfam" id="PF01582">
    <property type="entry name" value="TIR"/>
    <property type="match status" value="1"/>
</dbReference>
<evidence type="ECO:0000313" key="7">
    <source>
        <dbReference type="Proteomes" id="UP000327085"/>
    </source>
</evidence>
<gene>
    <name evidence="6" type="ORF">ALMOND_2B018653</name>
</gene>
<dbReference type="SUPFAM" id="SSF46785">
    <property type="entry name" value="Winged helix' DNA-binding domain"/>
    <property type="match status" value="1"/>
</dbReference>
<dbReference type="InterPro" id="IPR042197">
    <property type="entry name" value="Apaf_helical"/>
</dbReference>
<dbReference type="InterPro" id="IPR000157">
    <property type="entry name" value="TIR_dom"/>
</dbReference>
<evidence type="ECO:0000256" key="3">
    <source>
        <dbReference type="ARBA" id="ARBA00022821"/>
    </source>
</evidence>
<dbReference type="Gramene" id="VVA38423">
    <property type="protein sequence ID" value="VVA38423"/>
    <property type="gene ID" value="Prudul26B018653"/>
</dbReference>
<evidence type="ECO:0000256" key="1">
    <source>
        <dbReference type="ARBA" id="ARBA00022614"/>
    </source>
</evidence>
<dbReference type="Gene3D" id="3.40.50.300">
    <property type="entry name" value="P-loop containing nucleotide triphosphate hydrolases"/>
    <property type="match status" value="1"/>
</dbReference>
<dbReference type="SMART" id="SM00255">
    <property type="entry name" value="TIR"/>
    <property type="match status" value="1"/>
</dbReference>
<dbReference type="InterPro" id="IPR035897">
    <property type="entry name" value="Toll_tir_struct_dom_sf"/>
</dbReference>